<gene>
    <name evidence="1" type="ORF">XFF6991_280191</name>
</gene>
<accession>A0A7Z7NG60</accession>
<comment type="caution">
    <text evidence="1">The sequence shown here is derived from an EMBL/GenBank/DDBJ whole genome shotgun (WGS) entry which is preliminary data.</text>
</comment>
<dbReference type="Proteomes" id="UP000234345">
    <property type="component" value="Unassembled WGS sequence"/>
</dbReference>
<dbReference type="EMBL" id="OCZC01000054">
    <property type="protein sequence ID" value="SOO23532.1"/>
    <property type="molecule type" value="Genomic_DNA"/>
</dbReference>
<dbReference type="AlphaFoldDB" id="A0A7Z7NG60"/>
<protein>
    <submittedName>
        <fullName evidence="1">Uncharacterized protein</fullName>
    </submittedName>
</protein>
<organism evidence="1 2">
    <name type="scientific">Xanthomonas campestris pv. phaseoli</name>
    <dbReference type="NCBI Taxonomy" id="317013"/>
    <lineage>
        <taxon>Bacteria</taxon>
        <taxon>Pseudomonadati</taxon>
        <taxon>Pseudomonadota</taxon>
        <taxon>Gammaproteobacteria</taxon>
        <taxon>Lysobacterales</taxon>
        <taxon>Lysobacteraceae</taxon>
        <taxon>Xanthomonas</taxon>
    </lineage>
</organism>
<name>A0A7Z7NG60_XANCH</name>
<proteinExistence type="predicted"/>
<evidence type="ECO:0000313" key="1">
    <source>
        <dbReference type="EMBL" id="SOO23532.1"/>
    </source>
</evidence>
<sequence>MTSCHGLFCCAATLHFCVYDGLGGYAYRHIAMQHERRTSVHVLQSGSLWTWITQWC</sequence>
<evidence type="ECO:0000313" key="2">
    <source>
        <dbReference type="Proteomes" id="UP000234345"/>
    </source>
</evidence>
<reference evidence="1 2" key="1">
    <citation type="submission" date="2017-10" db="EMBL/GenBank/DDBJ databases">
        <authorList>
            <person name="Regsiter A."/>
            <person name="William W."/>
        </authorList>
    </citation>
    <scope>NUCLEOTIDE SEQUENCE [LARGE SCALE GENOMIC DNA]</scope>
    <source>
        <strain evidence="1 2">CFBP6991</strain>
    </source>
</reference>